<dbReference type="EMBL" id="BABS01000036">
    <property type="protein sequence ID" value="GAA08478.1"/>
    <property type="molecule type" value="Genomic_DNA"/>
</dbReference>
<proteinExistence type="predicted"/>
<organism evidence="1 2">
    <name type="scientific">Acetobacter tropicalis NBRC 101654</name>
    <dbReference type="NCBI Taxonomy" id="749388"/>
    <lineage>
        <taxon>Bacteria</taxon>
        <taxon>Pseudomonadati</taxon>
        <taxon>Pseudomonadota</taxon>
        <taxon>Alphaproteobacteria</taxon>
        <taxon>Acetobacterales</taxon>
        <taxon>Acetobacteraceae</taxon>
        <taxon>Acetobacter</taxon>
    </lineage>
</organism>
<reference evidence="1 2" key="1">
    <citation type="journal article" date="2011" name="Biochem. Biophys. Res. Commun.">
        <title>Increased number of Arginine-based salt bridges contributes to the thermotolerance of thermotolerant acetic acid bacteria, Acetobacter tropicalis SKU1100.</title>
        <authorList>
            <person name="Matsutani M."/>
            <person name="Hirakawa H."/>
            <person name="Nishikura M."/>
            <person name="Soemphol W."/>
            <person name="Ali I.A.I."/>
            <person name="Yakushi T."/>
            <person name="Matsushita K."/>
        </authorList>
    </citation>
    <scope>NUCLEOTIDE SEQUENCE [LARGE SCALE GENOMIC DNA]</scope>
    <source>
        <strain evidence="1 2">NBRC 101654</strain>
    </source>
</reference>
<sequence>MAKEGRARLFLAHFPDGQGRWSTALSLLFEKLCFYGPIILPCGQA</sequence>
<evidence type="ECO:0000313" key="1">
    <source>
        <dbReference type="EMBL" id="GAA08478.1"/>
    </source>
</evidence>
<evidence type="ECO:0000313" key="2">
    <source>
        <dbReference type="Proteomes" id="UP000004319"/>
    </source>
</evidence>
<dbReference type="AlphaFoldDB" id="F7VDN3"/>
<protein>
    <submittedName>
        <fullName evidence="1">Uncharacterized protein</fullName>
    </submittedName>
</protein>
<accession>F7VDN3</accession>
<name>F7VDN3_9PROT</name>
<comment type="caution">
    <text evidence="1">The sequence shown here is derived from an EMBL/GenBank/DDBJ whole genome shotgun (WGS) entry which is preliminary data.</text>
</comment>
<dbReference type="Proteomes" id="UP000004319">
    <property type="component" value="Unassembled WGS sequence"/>
</dbReference>
<gene>
    <name evidence="1" type="ORF">ATPR_1482</name>
</gene>